<proteinExistence type="predicted"/>
<accession>A0A231GWR6</accession>
<evidence type="ECO:0000256" key="1">
    <source>
        <dbReference type="ARBA" id="ARBA00023015"/>
    </source>
</evidence>
<dbReference type="InterPro" id="IPR036388">
    <property type="entry name" value="WH-like_DNA-bd_sf"/>
</dbReference>
<dbReference type="InterPro" id="IPR036527">
    <property type="entry name" value="SCP2_sterol-bd_dom_sf"/>
</dbReference>
<name>A0A231GWR6_9NOCA</name>
<evidence type="ECO:0000256" key="2">
    <source>
        <dbReference type="ARBA" id="ARBA00023125"/>
    </source>
</evidence>
<dbReference type="Pfam" id="PF01638">
    <property type="entry name" value="HxlR"/>
    <property type="match status" value="1"/>
</dbReference>
<keyword evidence="6" id="KW-1185">Reference proteome</keyword>
<evidence type="ECO:0000259" key="4">
    <source>
        <dbReference type="PROSITE" id="PS51118"/>
    </source>
</evidence>
<dbReference type="GO" id="GO:0003677">
    <property type="term" value="F:DNA binding"/>
    <property type="evidence" value="ECO:0007669"/>
    <property type="project" value="UniProtKB-KW"/>
</dbReference>
<feature type="domain" description="HTH hxlR-type" evidence="4">
    <location>
        <begin position="8"/>
        <end position="104"/>
    </location>
</feature>
<evidence type="ECO:0000313" key="5">
    <source>
        <dbReference type="EMBL" id="OXR41053.1"/>
    </source>
</evidence>
<gene>
    <name evidence="5" type="primary">yybR_4</name>
    <name evidence="5" type="ORF">B7C42_06823</name>
</gene>
<reference evidence="5 6" key="1">
    <citation type="submission" date="2017-07" db="EMBL/GenBank/DDBJ databases">
        <title>First draft Genome Sequence of Nocardia cerradoensis isolated from human infection.</title>
        <authorList>
            <person name="Carrasco G."/>
        </authorList>
    </citation>
    <scope>NUCLEOTIDE SEQUENCE [LARGE SCALE GENOMIC DNA]</scope>
    <source>
        <strain evidence="5 6">CNM20130759</strain>
    </source>
</reference>
<dbReference type="AlphaFoldDB" id="A0A231GWR6"/>
<evidence type="ECO:0000256" key="3">
    <source>
        <dbReference type="ARBA" id="ARBA00023163"/>
    </source>
</evidence>
<sequence>MSGYGEFCPIAKAMDVLDERWALLVVRELLLGSTHFNELRRGNPKMSPALLSRRLRSLERSGVLRREIGVDGRAAYILTDAGRELSTVVEALGAWGVRWIGDLGDRDLDPHLLLWDIRRTIPIREWPDERTVLAVEFTDVPGKEAHWWLLVERGTAAICDYDPGFEVAATVRSTLRQFTEIWRGDRSWATALRDETTQIVAPASIRRQVPQWIGQASLAATPRPERAE</sequence>
<dbReference type="RefSeq" id="WP_094027813.1">
    <property type="nucleotide sequence ID" value="NZ_NGAF01000023.1"/>
</dbReference>
<keyword evidence="3" id="KW-0804">Transcription</keyword>
<dbReference type="PANTHER" id="PTHR33204">
    <property type="entry name" value="TRANSCRIPTIONAL REGULATOR, MARR FAMILY"/>
    <property type="match status" value="1"/>
</dbReference>
<comment type="caution">
    <text evidence="5">The sequence shown here is derived from an EMBL/GenBank/DDBJ whole genome shotgun (WGS) entry which is preliminary data.</text>
</comment>
<dbReference type="SUPFAM" id="SSF55718">
    <property type="entry name" value="SCP-like"/>
    <property type="match status" value="1"/>
</dbReference>
<dbReference type="Proteomes" id="UP000215506">
    <property type="component" value="Unassembled WGS sequence"/>
</dbReference>
<protein>
    <submittedName>
        <fullName evidence="5">Putative HTH-type transcriptional regulator YybR</fullName>
    </submittedName>
</protein>
<keyword evidence="1" id="KW-0805">Transcription regulation</keyword>
<dbReference type="InterPro" id="IPR002577">
    <property type="entry name" value="HTH_HxlR"/>
</dbReference>
<dbReference type="Gene3D" id="1.10.10.10">
    <property type="entry name" value="Winged helix-like DNA-binding domain superfamily/Winged helix DNA-binding domain"/>
    <property type="match status" value="1"/>
</dbReference>
<dbReference type="PROSITE" id="PS51118">
    <property type="entry name" value="HTH_HXLR"/>
    <property type="match status" value="1"/>
</dbReference>
<dbReference type="EMBL" id="NGAF01000023">
    <property type="protein sequence ID" value="OXR41053.1"/>
    <property type="molecule type" value="Genomic_DNA"/>
</dbReference>
<dbReference type="SUPFAM" id="SSF46785">
    <property type="entry name" value="Winged helix' DNA-binding domain"/>
    <property type="match status" value="1"/>
</dbReference>
<keyword evidence="2" id="KW-0238">DNA-binding</keyword>
<evidence type="ECO:0000313" key="6">
    <source>
        <dbReference type="Proteomes" id="UP000215506"/>
    </source>
</evidence>
<organism evidence="5 6">
    <name type="scientific">Nocardia cerradoensis</name>
    <dbReference type="NCBI Taxonomy" id="85688"/>
    <lineage>
        <taxon>Bacteria</taxon>
        <taxon>Bacillati</taxon>
        <taxon>Actinomycetota</taxon>
        <taxon>Actinomycetes</taxon>
        <taxon>Mycobacteriales</taxon>
        <taxon>Nocardiaceae</taxon>
        <taxon>Nocardia</taxon>
    </lineage>
</organism>
<dbReference type="PANTHER" id="PTHR33204:SF18">
    <property type="entry name" value="TRANSCRIPTIONAL REGULATORY PROTEIN"/>
    <property type="match status" value="1"/>
</dbReference>
<dbReference type="InterPro" id="IPR036390">
    <property type="entry name" value="WH_DNA-bd_sf"/>
</dbReference>